<dbReference type="EMBL" id="LQYG01000023">
    <property type="protein sequence ID" value="KYC64924.1"/>
    <property type="molecule type" value="Genomic_DNA"/>
</dbReference>
<organism evidence="2 3">
    <name type="scientific">Heyndrickxia coagulans</name>
    <name type="common">Weizmannia coagulans</name>
    <dbReference type="NCBI Taxonomy" id="1398"/>
    <lineage>
        <taxon>Bacteria</taxon>
        <taxon>Bacillati</taxon>
        <taxon>Bacillota</taxon>
        <taxon>Bacilli</taxon>
        <taxon>Bacillales</taxon>
        <taxon>Bacillaceae</taxon>
        <taxon>Heyndrickxia</taxon>
    </lineage>
</organism>
<sequence length="126" mass="14129">MKAEYNNKEKEGAKLKAYAFIIGMIIAAIGIIAGLFTGDFSKTYWLSGIAAAIGIVFSGITMGAFVGGMETRANYFSETKEHHQSRFSLTMLFSCSDCRILLPFWWHFSFKCTLNIYIFPGRAWNA</sequence>
<reference evidence="2 3" key="1">
    <citation type="submission" date="2016-01" db="EMBL/GenBank/DDBJ databases">
        <title>Genome Sequences of Twelve Sporeforming Bacillus Species Isolated from Foods.</title>
        <authorList>
            <person name="Berendsen E.M."/>
            <person name="Wells-Bennik M.H."/>
            <person name="Krawcyk A.O."/>
            <person name="De Jong A."/>
            <person name="Holsappel S."/>
            <person name="Eijlander R.T."/>
            <person name="Kuipers O.P."/>
        </authorList>
    </citation>
    <scope>NUCLEOTIDE SEQUENCE [LARGE SCALE GENOMIC DNA]</scope>
    <source>
        <strain evidence="2 3">B4098</strain>
    </source>
</reference>
<dbReference type="Proteomes" id="UP000075288">
    <property type="component" value="Unassembled WGS sequence"/>
</dbReference>
<dbReference type="Pfam" id="PF17247">
    <property type="entry name" value="DUF5316"/>
    <property type="match status" value="1"/>
</dbReference>
<accession>A0A150K7N4</accession>
<keyword evidence="1" id="KW-0812">Transmembrane</keyword>
<feature type="transmembrane region" description="Helical" evidence="1">
    <location>
        <begin position="17"/>
        <end position="38"/>
    </location>
</feature>
<dbReference type="InterPro" id="IPR035167">
    <property type="entry name" value="DUF5316"/>
</dbReference>
<dbReference type="AlphaFoldDB" id="A0A150K7N4"/>
<evidence type="ECO:0000313" key="2">
    <source>
        <dbReference type="EMBL" id="KYC64924.1"/>
    </source>
</evidence>
<keyword evidence="1" id="KW-1133">Transmembrane helix</keyword>
<proteinExistence type="predicted"/>
<protein>
    <submittedName>
        <fullName evidence="2">Uncharacterized protein</fullName>
    </submittedName>
</protein>
<feature type="transmembrane region" description="Helical" evidence="1">
    <location>
        <begin position="44"/>
        <end position="66"/>
    </location>
</feature>
<dbReference type="PATRIC" id="fig|1398.26.peg.1790"/>
<keyword evidence="1" id="KW-0472">Membrane</keyword>
<comment type="caution">
    <text evidence="2">The sequence shown here is derived from an EMBL/GenBank/DDBJ whole genome shotgun (WGS) entry which is preliminary data.</text>
</comment>
<gene>
    <name evidence="2" type="ORF">B4098_0598</name>
</gene>
<name>A0A150K7N4_HEYCO</name>
<evidence type="ECO:0000313" key="3">
    <source>
        <dbReference type="Proteomes" id="UP000075288"/>
    </source>
</evidence>
<evidence type="ECO:0000256" key="1">
    <source>
        <dbReference type="SAM" id="Phobius"/>
    </source>
</evidence>
<dbReference type="RefSeq" id="WP_013858649.1">
    <property type="nucleotide sequence ID" value="NZ_LQYG01000023.1"/>
</dbReference>